<dbReference type="Proteomes" id="UP000192790">
    <property type="component" value="Unassembled WGS sequence"/>
</dbReference>
<evidence type="ECO:0008006" key="3">
    <source>
        <dbReference type="Google" id="ProtNLM"/>
    </source>
</evidence>
<proteinExistence type="predicted"/>
<keyword evidence="2" id="KW-1185">Reference proteome</keyword>
<organism evidence="1 2">
    <name type="scientific">Papillibacter cinnamivorans DSM 12816</name>
    <dbReference type="NCBI Taxonomy" id="1122930"/>
    <lineage>
        <taxon>Bacteria</taxon>
        <taxon>Bacillati</taxon>
        <taxon>Bacillota</taxon>
        <taxon>Clostridia</taxon>
        <taxon>Eubacteriales</taxon>
        <taxon>Oscillospiraceae</taxon>
        <taxon>Papillibacter</taxon>
    </lineage>
</organism>
<dbReference type="EMBL" id="FWXW01000003">
    <property type="protein sequence ID" value="SMC55593.1"/>
    <property type="molecule type" value="Genomic_DNA"/>
</dbReference>
<evidence type="ECO:0000313" key="2">
    <source>
        <dbReference type="Proteomes" id="UP000192790"/>
    </source>
</evidence>
<dbReference type="STRING" id="1122930.SAMN02745168_1479"/>
<reference evidence="1 2" key="1">
    <citation type="submission" date="2017-04" db="EMBL/GenBank/DDBJ databases">
        <authorList>
            <person name="Afonso C.L."/>
            <person name="Miller P.J."/>
            <person name="Scott M.A."/>
            <person name="Spackman E."/>
            <person name="Goraichik I."/>
            <person name="Dimitrov K.M."/>
            <person name="Suarez D.L."/>
            <person name="Swayne D.E."/>
        </authorList>
    </citation>
    <scope>NUCLEOTIDE SEQUENCE [LARGE SCALE GENOMIC DNA]</scope>
    <source>
        <strain evidence="1 2">DSM 12816</strain>
    </source>
</reference>
<gene>
    <name evidence="1" type="ORF">SAMN02745168_1479</name>
</gene>
<name>A0A1W2A4T8_9FIRM</name>
<evidence type="ECO:0000313" key="1">
    <source>
        <dbReference type="EMBL" id="SMC55593.1"/>
    </source>
</evidence>
<accession>A0A1W2A4T8</accession>
<dbReference type="AlphaFoldDB" id="A0A1W2A4T8"/>
<dbReference type="RefSeq" id="WP_084234084.1">
    <property type="nucleotide sequence ID" value="NZ_FWXW01000003.1"/>
</dbReference>
<dbReference type="InterPro" id="IPR028979">
    <property type="entry name" value="Ser_kin/Pase_Hpr-like_N_sf"/>
</dbReference>
<protein>
    <recommendedName>
        <fullName evidence="3">DRTGG domain-containing protein</fullName>
    </recommendedName>
</protein>
<sequence>MTVLEYAKAAGHRVLSSPEAAARREITGCYICDLLSWAMGRCRSGDMWITVQNNLNVAAVAALTDAACVLIPEGIEADPALVEKAGAQEVVILSGQGTSYEIACNLKDAMAQWN</sequence>
<dbReference type="OrthoDB" id="9800356at2"/>
<dbReference type="SUPFAM" id="SSF75138">
    <property type="entry name" value="HprK N-terminal domain-like"/>
    <property type="match status" value="1"/>
</dbReference>
<dbReference type="Gene3D" id="3.40.1390.20">
    <property type="entry name" value="HprK N-terminal domain-like"/>
    <property type="match status" value="1"/>
</dbReference>